<accession>A0ABQ5P6D1</accession>
<dbReference type="SUPFAM" id="SSF52499">
    <property type="entry name" value="Isochorismatase-like hydrolases"/>
    <property type="match status" value="1"/>
</dbReference>
<proteinExistence type="predicted"/>
<keyword evidence="1" id="KW-0378">Hydrolase</keyword>
<gene>
    <name evidence="3" type="ORF">SYYSPA8_27615</name>
</gene>
<dbReference type="RefSeq" id="WP_323450129.1">
    <property type="nucleotide sequence ID" value="NZ_BSBI01000013.1"/>
</dbReference>
<protein>
    <submittedName>
        <fullName evidence="3">Isochorismatase family protein</fullName>
    </submittedName>
</protein>
<feature type="domain" description="Isochorismatase-like" evidence="2">
    <location>
        <begin position="7"/>
        <end position="160"/>
    </location>
</feature>
<dbReference type="InterPro" id="IPR000868">
    <property type="entry name" value="Isochorismatase-like_dom"/>
</dbReference>
<dbReference type="Gene3D" id="3.40.50.850">
    <property type="entry name" value="Isochorismatase-like"/>
    <property type="match status" value="1"/>
</dbReference>
<comment type="caution">
    <text evidence="3">The sequence shown here is derived from an EMBL/GenBank/DDBJ whole genome shotgun (WGS) entry which is preliminary data.</text>
</comment>
<evidence type="ECO:0000256" key="1">
    <source>
        <dbReference type="ARBA" id="ARBA00022801"/>
    </source>
</evidence>
<dbReference type="InterPro" id="IPR050272">
    <property type="entry name" value="Isochorismatase-like_hydrls"/>
</dbReference>
<dbReference type="PANTHER" id="PTHR43540">
    <property type="entry name" value="PEROXYUREIDOACRYLATE/UREIDOACRYLATE AMIDOHYDROLASE-RELATED"/>
    <property type="match status" value="1"/>
</dbReference>
<dbReference type="PANTHER" id="PTHR43540:SF6">
    <property type="entry name" value="ISOCHORISMATASE-LIKE DOMAIN-CONTAINING PROTEIN"/>
    <property type="match status" value="1"/>
</dbReference>
<dbReference type="InterPro" id="IPR036380">
    <property type="entry name" value="Isochorismatase-like_sf"/>
</dbReference>
<dbReference type="Pfam" id="PF00857">
    <property type="entry name" value="Isochorismatase"/>
    <property type="match status" value="1"/>
</dbReference>
<keyword evidence="4" id="KW-1185">Reference proteome</keyword>
<reference evidence="3 4" key="1">
    <citation type="submission" date="2022-10" db="EMBL/GenBank/DDBJ databases">
        <title>Draft genome sequence of Streptomyces sp. YSPA8.</title>
        <authorList>
            <person name="Moriuchi R."/>
            <person name="Dohra H."/>
            <person name="Yamamura H."/>
            <person name="Kodani S."/>
        </authorList>
    </citation>
    <scope>NUCLEOTIDE SEQUENCE [LARGE SCALE GENOMIC DNA]</scope>
    <source>
        <strain evidence="3 4">YSPA8</strain>
    </source>
</reference>
<dbReference type="CDD" id="cd00431">
    <property type="entry name" value="cysteine_hydrolases"/>
    <property type="match status" value="1"/>
</dbReference>
<dbReference type="EMBL" id="BSBI01000013">
    <property type="protein sequence ID" value="GLF98142.1"/>
    <property type="molecule type" value="Genomic_DNA"/>
</dbReference>
<dbReference type="Proteomes" id="UP001291653">
    <property type="component" value="Unassembled WGS sequence"/>
</dbReference>
<sequence length="192" mass="20728">MDLHRAVLVIVDAQRGFINPHTRPVVPALVRLAREWTAAGRPLVLTRFRNPPGSPYETITGWTRMRTADEQEVIGELAPFTEGAHLVDKTGSSAITPDFVRLAQLHGWRELILAGLDTDACVYDTATAAYHQGFVPWIVTDACASGGGPEYHEAALLLARRNLGPRQLLTTTQLTVAGHADSTVRPGTGASA</sequence>
<name>A0ABQ5P6D1_9ACTN</name>
<evidence type="ECO:0000313" key="3">
    <source>
        <dbReference type="EMBL" id="GLF98142.1"/>
    </source>
</evidence>
<evidence type="ECO:0000259" key="2">
    <source>
        <dbReference type="Pfam" id="PF00857"/>
    </source>
</evidence>
<evidence type="ECO:0000313" key="4">
    <source>
        <dbReference type="Proteomes" id="UP001291653"/>
    </source>
</evidence>
<organism evidence="3 4">
    <name type="scientific">Streptomyces yaizuensis</name>
    <dbReference type="NCBI Taxonomy" id="2989713"/>
    <lineage>
        <taxon>Bacteria</taxon>
        <taxon>Bacillati</taxon>
        <taxon>Actinomycetota</taxon>
        <taxon>Actinomycetes</taxon>
        <taxon>Kitasatosporales</taxon>
        <taxon>Streptomycetaceae</taxon>
        <taxon>Streptomyces</taxon>
    </lineage>
</organism>